<gene>
    <name evidence="10" type="ORF">GCM10023196_020220</name>
</gene>
<dbReference type="PANTHER" id="PTHR30572:SF4">
    <property type="entry name" value="ABC TRANSPORTER PERMEASE YTRF"/>
    <property type="match status" value="1"/>
</dbReference>
<feature type="transmembrane region" description="Helical" evidence="7">
    <location>
        <begin position="737"/>
        <end position="759"/>
    </location>
</feature>
<dbReference type="InterPro" id="IPR050250">
    <property type="entry name" value="Macrolide_Exporter_MacB"/>
</dbReference>
<feature type="transmembrane region" description="Helical" evidence="7">
    <location>
        <begin position="20"/>
        <end position="42"/>
    </location>
</feature>
<keyword evidence="3 7" id="KW-0812">Transmembrane</keyword>
<dbReference type="Pfam" id="PF12704">
    <property type="entry name" value="MacB_PCD"/>
    <property type="match status" value="1"/>
</dbReference>
<organism evidence="10 11">
    <name type="scientific">Actinoallomurus vinaceus</name>
    <dbReference type="NCBI Taxonomy" id="1080074"/>
    <lineage>
        <taxon>Bacteria</taxon>
        <taxon>Bacillati</taxon>
        <taxon>Actinomycetota</taxon>
        <taxon>Actinomycetes</taxon>
        <taxon>Streptosporangiales</taxon>
        <taxon>Thermomonosporaceae</taxon>
        <taxon>Actinoallomurus</taxon>
    </lineage>
</organism>
<dbReference type="PANTHER" id="PTHR30572">
    <property type="entry name" value="MEMBRANE COMPONENT OF TRANSPORTER-RELATED"/>
    <property type="match status" value="1"/>
</dbReference>
<feature type="domain" description="ABC3 transporter permease C-terminal" evidence="8">
    <location>
        <begin position="646"/>
        <end position="762"/>
    </location>
</feature>
<feature type="transmembrane region" description="Helical" evidence="7">
    <location>
        <begin position="343"/>
        <end position="362"/>
    </location>
</feature>
<feature type="transmembrane region" description="Helical" evidence="7">
    <location>
        <begin position="687"/>
        <end position="717"/>
    </location>
</feature>
<feature type="transmembrane region" description="Helical" evidence="7">
    <location>
        <begin position="244"/>
        <end position="272"/>
    </location>
</feature>
<evidence type="ECO:0000256" key="5">
    <source>
        <dbReference type="ARBA" id="ARBA00023136"/>
    </source>
</evidence>
<feature type="transmembrane region" description="Helical" evidence="7">
    <location>
        <begin position="418"/>
        <end position="441"/>
    </location>
</feature>
<evidence type="ECO:0000256" key="7">
    <source>
        <dbReference type="SAM" id="Phobius"/>
    </source>
</evidence>
<evidence type="ECO:0000256" key="4">
    <source>
        <dbReference type="ARBA" id="ARBA00022989"/>
    </source>
</evidence>
<protein>
    <recommendedName>
        <fullName evidence="12">ABC transporter permease</fullName>
    </recommendedName>
</protein>
<feature type="domain" description="MacB-like periplasmic core" evidence="9">
    <location>
        <begin position="417"/>
        <end position="616"/>
    </location>
</feature>
<reference evidence="11" key="1">
    <citation type="journal article" date="2019" name="Int. J. Syst. Evol. Microbiol.">
        <title>The Global Catalogue of Microorganisms (GCM) 10K type strain sequencing project: providing services to taxonomists for standard genome sequencing and annotation.</title>
        <authorList>
            <consortium name="The Broad Institute Genomics Platform"/>
            <consortium name="The Broad Institute Genome Sequencing Center for Infectious Disease"/>
            <person name="Wu L."/>
            <person name="Ma J."/>
        </authorList>
    </citation>
    <scope>NUCLEOTIDE SEQUENCE [LARGE SCALE GENOMIC DNA]</scope>
    <source>
        <strain evidence="11">JCM 17939</strain>
    </source>
</reference>
<proteinExistence type="inferred from homology"/>
<evidence type="ECO:0000259" key="8">
    <source>
        <dbReference type="Pfam" id="PF02687"/>
    </source>
</evidence>
<dbReference type="Proteomes" id="UP001501442">
    <property type="component" value="Unassembled WGS sequence"/>
</dbReference>
<comment type="subcellular location">
    <subcellularLocation>
        <location evidence="1">Cell membrane</location>
        <topology evidence="1">Multi-pass membrane protein</topology>
    </subcellularLocation>
</comment>
<sequence>MSAVWRAARAAVRRRRLQTLVIGVTVLLSTATLVVALGLLAVSSGPFDQAFSRQSGAHVTAAFDAGKVTDAQLARTAHSAGVEAFAGPFGQAVLNVPATADIVRAGNRITVVGRADPAGPVDRLNLWAGHWATRPGQIVLEAPPLAGNSSVGAKIAISSGPTLTVVGMASSITRTADAWVAPSQIAALHPTGTQMDYRFTSAATSAEIRTDLAPVTDGLPRGALLNSTSYLSVKDRVDSGPGTLVPFLLVFGVLGLTVAIVIIINVVSGAVVAGFRHIGVLKAMGFTPNQVVAVYLLMVCVPAILGCVVGTALGDLLAKPLLKKAFESFISAGVILPARVSPWVDAACLLGVPVLAGLAALVPALRAHRVSAVEAISAGSRQQAGRGLRVQRRLSGTRLPRSVSLGLGLPFARPARSALTMVTVVLGVASVTFAIGVSASLTRLQNDDPGHNSAGIQAVLLAGGRTGPETGRAATKLGDAGTQARLRSLPGAVNVTAETHAALAIAGSARRIDTVFYRGSTSNFGFKVVDGRWYRGPGEIVLSSGQLYQSGLAVGDGLTLALGGRQTHLTIVGEVLAGPGDSFADWTTLERLSPRAAARSYDVQLAPGTDANAYLAKALAADPGLSRGQPPSASTTALVIISFSSLITLMLGAVSVLGVVNTVVLNTRERRRDLGMLKSIGMTPRQVTAMVVTSMAALGAIGGVLGVPLGVAAHRLIIPITGRAARFDLPGSIIDVWSTPMLGLLALAGVVIAALGALVPAGAAARLTIAEVLHSE</sequence>
<feature type="domain" description="ABC3 transporter permease C-terminal" evidence="8">
    <location>
        <begin position="250"/>
        <end position="369"/>
    </location>
</feature>
<comment type="caution">
    <text evidence="10">The sequence shown here is derived from an EMBL/GenBank/DDBJ whole genome shotgun (WGS) entry which is preliminary data.</text>
</comment>
<keyword evidence="5 7" id="KW-0472">Membrane</keyword>
<dbReference type="Pfam" id="PF02687">
    <property type="entry name" value="FtsX"/>
    <property type="match status" value="2"/>
</dbReference>
<feature type="transmembrane region" description="Helical" evidence="7">
    <location>
        <begin position="637"/>
        <end position="666"/>
    </location>
</feature>
<dbReference type="EMBL" id="BAABHK010000002">
    <property type="protein sequence ID" value="GAA4623564.1"/>
    <property type="molecule type" value="Genomic_DNA"/>
</dbReference>
<evidence type="ECO:0000259" key="9">
    <source>
        <dbReference type="Pfam" id="PF12704"/>
    </source>
</evidence>
<evidence type="ECO:0000256" key="6">
    <source>
        <dbReference type="ARBA" id="ARBA00038076"/>
    </source>
</evidence>
<evidence type="ECO:0000256" key="3">
    <source>
        <dbReference type="ARBA" id="ARBA00022692"/>
    </source>
</evidence>
<comment type="similarity">
    <text evidence="6">Belongs to the ABC-4 integral membrane protein family.</text>
</comment>
<feature type="transmembrane region" description="Helical" evidence="7">
    <location>
        <begin position="292"/>
        <end position="313"/>
    </location>
</feature>
<evidence type="ECO:0000313" key="10">
    <source>
        <dbReference type="EMBL" id="GAA4623564.1"/>
    </source>
</evidence>
<evidence type="ECO:0008006" key="12">
    <source>
        <dbReference type="Google" id="ProtNLM"/>
    </source>
</evidence>
<keyword evidence="4 7" id="KW-1133">Transmembrane helix</keyword>
<dbReference type="InterPro" id="IPR003838">
    <property type="entry name" value="ABC3_permease_C"/>
</dbReference>
<evidence type="ECO:0000256" key="2">
    <source>
        <dbReference type="ARBA" id="ARBA00022475"/>
    </source>
</evidence>
<dbReference type="InterPro" id="IPR025857">
    <property type="entry name" value="MacB_PCD"/>
</dbReference>
<accession>A0ABP8U495</accession>
<evidence type="ECO:0000313" key="11">
    <source>
        <dbReference type="Proteomes" id="UP001501442"/>
    </source>
</evidence>
<dbReference type="RefSeq" id="WP_345430404.1">
    <property type="nucleotide sequence ID" value="NZ_BAABHK010000002.1"/>
</dbReference>
<keyword evidence="2" id="KW-1003">Cell membrane</keyword>
<keyword evidence="11" id="KW-1185">Reference proteome</keyword>
<name>A0ABP8U495_9ACTN</name>
<evidence type="ECO:0000256" key="1">
    <source>
        <dbReference type="ARBA" id="ARBA00004651"/>
    </source>
</evidence>